<name>A0AAE1HEI2_9NEOP</name>
<reference evidence="1" key="1">
    <citation type="submission" date="2021-07" db="EMBL/GenBank/DDBJ databases">
        <authorList>
            <person name="Catto M.A."/>
            <person name="Jacobson A."/>
            <person name="Kennedy G."/>
            <person name="Labadie P."/>
            <person name="Hunt B.G."/>
            <person name="Srinivasan R."/>
        </authorList>
    </citation>
    <scope>NUCLEOTIDE SEQUENCE</scope>
    <source>
        <strain evidence="1">PL_HMW_Pooled</strain>
        <tissue evidence="1">Head</tissue>
    </source>
</reference>
<dbReference type="EMBL" id="JAHWGI010000984">
    <property type="protein sequence ID" value="KAK3919870.1"/>
    <property type="molecule type" value="Genomic_DNA"/>
</dbReference>
<feature type="non-terminal residue" evidence="1">
    <location>
        <position position="99"/>
    </location>
</feature>
<evidence type="ECO:0000313" key="2">
    <source>
        <dbReference type="Proteomes" id="UP001219518"/>
    </source>
</evidence>
<proteinExistence type="predicted"/>
<keyword evidence="1" id="KW-0503">Monooxygenase</keyword>
<comment type="caution">
    <text evidence="1">The sequence shown here is derived from an EMBL/GenBank/DDBJ whole genome shotgun (WGS) entry which is preliminary data.</text>
</comment>
<dbReference type="AlphaFoldDB" id="A0AAE1HEI2"/>
<gene>
    <name evidence="1" type="ORF">KUF71_009156</name>
</gene>
<sequence>TKDAPSIASVSCHNRVRYALRPQTVDHLSDLAEGNVSDAKTELFQFLMAMYNPARRFETLTECRRALFASSSTRSLDAIPPTEDAALLHFLRASYRAQP</sequence>
<dbReference type="GO" id="GO:0004497">
    <property type="term" value="F:monooxygenase activity"/>
    <property type="evidence" value="ECO:0007669"/>
    <property type="project" value="UniProtKB-KW"/>
</dbReference>
<reference evidence="1" key="2">
    <citation type="journal article" date="2023" name="BMC Genomics">
        <title>Pest status, molecular evolution, and epigenetic factors derived from the genome assembly of Frankliniella fusca, a thysanopteran phytovirus vector.</title>
        <authorList>
            <person name="Catto M.A."/>
            <person name="Labadie P.E."/>
            <person name="Jacobson A.L."/>
            <person name="Kennedy G.G."/>
            <person name="Srinivasan R."/>
            <person name="Hunt B.G."/>
        </authorList>
    </citation>
    <scope>NUCLEOTIDE SEQUENCE</scope>
    <source>
        <strain evidence="1">PL_HMW_Pooled</strain>
    </source>
</reference>
<keyword evidence="2" id="KW-1185">Reference proteome</keyword>
<dbReference type="Proteomes" id="UP001219518">
    <property type="component" value="Unassembled WGS sequence"/>
</dbReference>
<organism evidence="1 2">
    <name type="scientific">Frankliniella fusca</name>
    <dbReference type="NCBI Taxonomy" id="407009"/>
    <lineage>
        <taxon>Eukaryota</taxon>
        <taxon>Metazoa</taxon>
        <taxon>Ecdysozoa</taxon>
        <taxon>Arthropoda</taxon>
        <taxon>Hexapoda</taxon>
        <taxon>Insecta</taxon>
        <taxon>Pterygota</taxon>
        <taxon>Neoptera</taxon>
        <taxon>Paraneoptera</taxon>
        <taxon>Thysanoptera</taxon>
        <taxon>Terebrantia</taxon>
        <taxon>Thripoidea</taxon>
        <taxon>Thripidae</taxon>
        <taxon>Frankliniella</taxon>
    </lineage>
</organism>
<keyword evidence="1" id="KW-0560">Oxidoreductase</keyword>
<evidence type="ECO:0000313" key="1">
    <source>
        <dbReference type="EMBL" id="KAK3919870.1"/>
    </source>
</evidence>
<protein>
    <submittedName>
        <fullName evidence="1">FAD-binding monooxygenase VdtE</fullName>
    </submittedName>
</protein>
<accession>A0AAE1HEI2</accession>